<dbReference type="GeneID" id="110979472"/>
<feature type="region of interest" description="Disordered" evidence="1">
    <location>
        <begin position="261"/>
        <end position="321"/>
    </location>
</feature>
<dbReference type="InterPro" id="IPR058912">
    <property type="entry name" value="HTH_animal"/>
</dbReference>
<evidence type="ECO:0000256" key="1">
    <source>
        <dbReference type="SAM" id="MobiDB-lite"/>
    </source>
</evidence>
<feature type="domain" description="Helix-turn-helix" evidence="2">
    <location>
        <begin position="120"/>
        <end position="175"/>
    </location>
</feature>
<gene>
    <name evidence="4" type="primary">LOC110979472</name>
</gene>
<dbReference type="OMA" id="NRAYEIC"/>
<keyword evidence="3" id="KW-1185">Reference proteome</keyword>
<evidence type="ECO:0000313" key="3">
    <source>
        <dbReference type="Proteomes" id="UP000694845"/>
    </source>
</evidence>
<dbReference type="RefSeq" id="XP_022090981.1">
    <property type="nucleotide sequence ID" value="XM_022235289.1"/>
</dbReference>
<protein>
    <submittedName>
        <fullName evidence="4">Uncharacterized protein LOC110979472</fullName>
    </submittedName>
</protein>
<dbReference type="AlphaFoldDB" id="A0A8B7YH63"/>
<dbReference type="OrthoDB" id="10018421at2759"/>
<name>A0A8B7YH63_ACAPL</name>
<dbReference type="PANTHER" id="PTHR21301:SF11">
    <property type="entry name" value="GIY-YIG DOMAIN-CONTAINING PROTEIN"/>
    <property type="match status" value="1"/>
</dbReference>
<dbReference type="Proteomes" id="UP000694845">
    <property type="component" value="Unplaced"/>
</dbReference>
<evidence type="ECO:0000313" key="4">
    <source>
        <dbReference type="RefSeq" id="XP_022090981.1"/>
    </source>
</evidence>
<organism evidence="3 4">
    <name type="scientific">Acanthaster planci</name>
    <name type="common">Crown-of-thorns starfish</name>
    <dbReference type="NCBI Taxonomy" id="133434"/>
    <lineage>
        <taxon>Eukaryota</taxon>
        <taxon>Metazoa</taxon>
        <taxon>Echinodermata</taxon>
        <taxon>Eleutherozoa</taxon>
        <taxon>Asterozoa</taxon>
        <taxon>Asteroidea</taxon>
        <taxon>Valvatacea</taxon>
        <taxon>Valvatida</taxon>
        <taxon>Acanthasteridae</taxon>
        <taxon>Acanthaster</taxon>
    </lineage>
</organism>
<sequence>MVSFDVVSLFTNFPTKEACQIAKDPPDSDPSLADSSALSSAQIADLIRLCVSFSYFKFQDQFYDHLQEFLEYLNKQHPTVKFTMEQEQDGHLSFLDVHLSRNPDGTLNHRVHHMPTHTDRYLHQRSFHHPAVKTSVNHTLVNRAYEICDQNKLRQELYHIKSALKMNGYRNQRINLSKPSPRSLGSPIPEVPQTPTATVCLQYLGPTSHQLRSILQSANIKVHHSAPNKLQAALHTTRTSTHPVVAPVYIAFHLNAAKYTSGKLEGTSPPDSKNTTRTADEKNTSLPSSNMHTPGPARRVGQSRTHCSHPELAPKENPRSY</sequence>
<reference evidence="4" key="1">
    <citation type="submission" date="2025-08" db="UniProtKB">
        <authorList>
            <consortium name="RefSeq"/>
        </authorList>
    </citation>
    <scope>IDENTIFICATION</scope>
</reference>
<accession>A0A8B7YH63</accession>
<feature type="compositionally biased region" description="Basic and acidic residues" evidence="1">
    <location>
        <begin position="308"/>
        <end position="321"/>
    </location>
</feature>
<proteinExistence type="predicted"/>
<evidence type="ECO:0000259" key="2">
    <source>
        <dbReference type="Pfam" id="PF26215"/>
    </source>
</evidence>
<dbReference type="KEGG" id="aplc:110979472"/>
<dbReference type="PANTHER" id="PTHR21301">
    <property type="entry name" value="REVERSE TRANSCRIPTASE"/>
    <property type="match status" value="1"/>
</dbReference>
<dbReference type="Pfam" id="PF26215">
    <property type="entry name" value="HTH_animal"/>
    <property type="match status" value="1"/>
</dbReference>